<evidence type="ECO:0000313" key="3">
    <source>
        <dbReference type="WBParaSite" id="PSU_v2.g57.t1"/>
    </source>
</evidence>
<keyword evidence="2" id="KW-1185">Reference proteome</keyword>
<proteinExistence type="predicted"/>
<sequence>MISRNQRTYQINLNDTVEDLVNNVRSANEWPENAEINVLLKRYVDNKARYNAVNDSFTLTGDDTIELNVNYSEVQSVIDNDSTHGYSNDLSSTSYSSNNSATENNDTINDETTCEQFYDKYKDQVNVFMNH</sequence>
<protein>
    <submittedName>
        <fullName evidence="3">Uncharacterized protein</fullName>
    </submittedName>
</protein>
<organism evidence="2 3">
    <name type="scientific">Panagrolaimus superbus</name>
    <dbReference type="NCBI Taxonomy" id="310955"/>
    <lineage>
        <taxon>Eukaryota</taxon>
        <taxon>Metazoa</taxon>
        <taxon>Ecdysozoa</taxon>
        <taxon>Nematoda</taxon>
        <taxon>Chromadorea</taxon>
        <taxon>Rhabditida</taxon>
        <taxon>Tylenchina</taxon>
        <taxon>Panagrolaimomorpha</taxon>
        <taxon>Panagrolaimoidea</taxon>
        <taxon>Panagrolaimidae</taxon>
        <taxon>Panagrolaimus</taxon>
    </lineage>
</organism>
<evidence type="ECO:0000313" key="2">
    <source>
        <dbReference type="Proteomes" id="UP000887577"/>
    </source>
</evidence>
<accession>A0A914Z1D1</accession>
<dbReference type="WBParaSite" id="PSU_v2.g57.t1">
    <property type="protein sequence ID" value="PSU_v2.g57.t1"/>
    <property type="gene ID" value="PSU_v2.g57"/>
</dbReference>
<name>A0A914Z1D1_9BILA</name>
<reference evidence="3" key="1">
    <citation type="submission" date="2022-11" db="UniProtKB">
        <authorList>
            <consortium name="WormBaseParasite"/>
        </authorList>
    </citation>
    <scope>IDENTIFICATION</scope>
</reference>
<feature type="compositionally biased region" description="Low complexity" evidence="1">
    <location>
        <begin position="87"/>
        <end position="107"/>
    </location>
</feature>
<evidence type="ECO:0000256" key="1">
    <source>
        <dbReference type="SAM" id="MobiDB-lite"/>
    </source>
</evidence>
<dbReference type="AlphaFoldDB" id="A0A914Z1D1"/>
<dbReference type="Proteomes" id="UP000887577">
    <property type="component" value="Unplaced"/>
</dbReference>
<feature type="region of interest" description="Disordered" evidence="1">
    <location>
        <begin position="80"/>
        <end position="107"/>
    </location>
</feature>